<feature type="region of interest" description="Disordered" evidence="1">
    <location>
        <begin position="1"/>
        <end position="32"/>
    </location>
</feature>
<dbReference type="HOGENOM" id="CLU_3320215_0_0_1"/>
<accession>A0A0A2L238</accession>
<protein>
    <submittedName>
        <fullName evidence="2">Uncharacterized protein</fullName>
    </submittedName>
</protein>
<dbReference type="OrthoDB" id="4359575at2759"/>
<comment type="caution">
    <text evidence="2">The sequence shown here is derived from an EMBL/GenBank/DDBJ whole genome shotgun (WGS) entry which is preliminary data.</text>
</comment>
<sequence length="39" mass="4041">MGVSGSTLSGRPLRMQAPHVDPSDTPVSSPIADPIIYSC</sequence>
<evidence type="ECO:0000256" key="1">
    <source>
        <dbReference type="SAM" id="MobiDB-lite"/>
    </source>
</evidence>
<name>A0A0A2L238_PENIT</name>
<dbReference type="PhylomeDB" id="A0A0A2L238"/>
<evidence type="ECO:0000313" key="3">
    <source>
        <dbReference type="Proteomes" id="UP000030104"/>
    </source>
</evidence>
<dbReference type="EMBL" id="JQGA01000706">
    <property type="protein sequence ID" value="KGO74137.1"/>
    <property type="molecule type" value="Genomic_DNA"/>
</dbReference>
<gene>
    <name evidence="2" type="ORF">PITC_021950</name>
</gene>
<reference evidence="2 3" key="1">
    <citation type="journal article" date="2015" name="Mol. Plant Microbe Interact.">
        <title>Genome, transcriptome, and functional analyses of Penicillium expansum provide new insights into secondary metabolism and pathogenicity.</title>
        <authorList>
            <person name="Ballester A.R."/>
            <person name="Marcet-Houben M."/>
            <person name="Levin E."/>
            <person name="Sela N."/>
            <person name="Selma-Lazaro C."/>
            <person name="Carmona L."/>
            <person name="Wisniewski M."/>
            <person name="Droby S."/>
            <person name="Gonzalez-Candelas L."/>
            <person name="Gabaldon T."/>
        </authorList>
    </citation>
    <scope>NUCLEOTIDE SEQUENCE [LARGE SCALE GENOMIC DNA]</scope>
    <source>
        <strain evidence="2 3">PHI-1</strain>
    </source>
</reference>
<evidence type="ECO:0000313" key="2">
    <source>
        <dbReference type="EMBL" id="KGO74137.1"/>
    </source>
</evidence>
<dbReference type="Proteomes" id="UP000030104">
    <property type="component" value="Unassembled WGS sequence"/>
</dbReference>
<organism evidence="2 3">
    <name type="scientific">Penicillium italicum</name>
    <name type="common">Blue mold</name>
    <dbReference type="NCBI Taxonomy" id="40296"/>
    <lineage>
        <taxon>Eukaryota</taxon>
        <taxon>Fungi</taxon>
        <taxon>Dikarya</taxon>
        <taxon>Ascomycota</taxon>
        <taxon>Pezizomycotina</taxon>
        <taxon>Eurotiomycetes</taxon>
        <taxon>Eurotiomycetidae</taxon>
        <taxon>Eurotiales</taxon>
        <taxon>Aspergillaceae</taxon>
        <taxon>Penicillium</taxon>
    </lineage>
</organism>
<keyword evidence="3" id="KW-1185">Reference proteome</keyword>
<proteinExistence type="predicted"/>
<dbReference type="AlphaFoldDB" id="A0A0A2L238"/>